<organism evidence="8 9">
    <name type="scientific">Candidatus Yonathbacteria bacterium CG_4_10_14_0_8_um_filter_43_17</name>
    <dbReference type="NCBI Taxonomy" id="1975099"/>
    <lineage>
        <taxon>Bacteria</taxon>
        <taxon>Candidatus Yonathiibacteriota</taxon>
    </lineage>
</organism>
<dbReference type="PANTHER" id="PTHR35604:SF2">
    <property type="entry name" value="TRANSPOSASE INSH FOR INSERTION SEQUENCE ELEMENT IS5A-RELATED"/>
    <property type="match status" value="1"/>
</dbReference>
<evidence type="ECO:0000259" key="6">
    <source>
        <dbReference type="Pfam" id="PF01609"/>
    </source>
</evidence>
<dbReference type="Pfam" id="PF05598">
    <property type="entry name" value="DUF772"/>
    <property type="match status" value="1"/>
</dbReference>
<dbReference type="GO" id="GO:0004803">
    <property type="term" value="F:transposase activity"/>
    <property type="evidence" value="ECO:0007669"/>
    <property type="project" value="InterPro"/>
</dbReference>
<comment type="caution">
    <text evidence="8">The sequence shown here is derived from an EMBL/GenBank/DDBJ whole genome shotgun (WGS) entry which is preliminary data.</text>
</comment>
<dbReference type="Proteomes" id="UP000230732">
    <property type="component" value="Unassembled WGS sequence"/>
</dbReference>
<evidence type="ECO:0000313" key="8">
    <source>
        <dbReference type="EMBL" id="PIY58813.1"/>
    </source>
</evidence>
<keyword evidence="5" id="KW-0233">DNA recombination</keyword>
<evidence type="ECO:0000256" key="5">
    <source>
        <dbReference type="ARBA" id="ARBA00023172"/>
    </source>
</evidence>
<evidence type="ECO:0000256" key="4">
    <source>
        <dbReference type="ARBA" id="ARBA00023125"/>
    </source>
</evidence>
<comment type="function">
    <text evidence="1">Involved in the transposition of the insertion sequence IS5.</text>
</comment>
<sequence length="330" mass="37944">MQKPTSNNSKILLSTEEELFDRIIDANHPFRTLNTVIAFEEIIDPLRDLYSDLGKTGIDISKGLKALLMQFWEDYSDRQMEKAIKENIAIRWFCGFSLTENTPDHTYFCKLRKRMGTERIKSVFNSINEQLRQKGLFGNVFHFIDASAIVSKTALWEERDRAIKDGEKTLNNAVVSKYASDKDAKWGAKSKHKIWFGYKRHNSVDMRFGLIENTIVTPANVLDFKAMDNICPSQGMVFADKLYDCAEANEALQKHGCHNATIKKNNNQAKQKDLDRWRSSIRMPFEGTFSKLSKRARFKGLDKVSFQNFMQSIAHNLKKAVTILPMQIAP</sequence>
<proteinExistence type="inferred from homology"/>
<dbReference type="InterPro" id="IPR008490">
    <property type="entry name" value="Transposase_InsH_N"/>
</dbReference>
<keyword evidence="4" id="KW-0238">DNA-binding</keyword>
<gene>
    <name evidence="8" type="ORF">COY98_00025</name>
</gene>
<keyword evidence="3" id="KW-0815">Transposition</keyword>
<evidence type="ECO:0000256" key="3">
    <source>
        <dbReference type="ARBA" id="ARBA00022578"/>
    </source>
</evidence>
<dbReference type="GO" id="GO:0003677">
    <property type="term" value="F:DNA binding"/>
    <property type="evidence" value="ECO:0007669"/>
    <property type="project" value="UniProtKB-KW"/>
</dbReference>
<reference evidence="9" key="1">
    <citation type="submission" date="2017-09" db="EMBL/GenBank/DDBJ databases">
        <title>Depth-based differentiation of microbial function through sediment-hosted aquifers and enrichment of novel symbionts in the deep terrestrial subsurface.</title>
        <authorList>
            <person name="Probst A.J."/>
            <person name="Ladd B."/>
            <person name="Jarett J.K."/>
            <person name="Geller-Mcgrath D.E."/>
            <person name="Sieber C.M.K."/>
            <person name="Emerson J.B."/>
            <person name="Anantharaman K."/>
            <person name="Thomas B.C."/>
            <person name="Malmstrom R."/>
            <person name="Stieglmeier M."/>
            <person name="Klingl A."/>
            <person name="Woyke T."/>
            <person name="Ryan C.M."/>
            <person name="Banfield J.F."/>
        </authorList>
    </citation>
    <scope>NUCLEOTIDE SEQUENCE [LARGE SCALE GENOMIC DNA]</scope>
</reference>
<dbReference type="NCBIfam" id="NF033581">
    <property type="entry name" value="transpos_IS5_4"/>
    <property type="match status" value="1"/>
</dbReference>
<dbReference type="InterPro" id="IPR002559">
    <property type="entry name" value="Transposase_11"/>
</dbReference>
<evidence type="ECO:0000259" key="7">
    <source>
        <dbReference type="Pfam" id="PF05598"/>
    </source>
</evidence>
<accession>A0A2M7Q600</accession>
<protein>
    <submittedName>
        <fullName evidence="8">DDE transposase</fullName>
    </submittedName>
</protein>
<dbReference type="PANTHER" id="PTHR35604">
    <property type="entry name" value="TRANSPOSASE INSH FOR INSERTION SEQUENCE ELEMENT IS5A-RELATED"/>
    <property type="match status" value="1"/>
</dbReference>
<name>A0A2M7Q600_9BACT</name>
<comment type="similarity">
    <text evidence="2">Belongs to the transposase 11 family.</text>
</comment>
<evidence type="ECO:0000313" key="9">
    <source>
        <dbReference type="Proteomes" id="UP000230732"/>
    </source>
</evidence>
<dbReference type="AlphaFoldDB" id="A0A2M7Q600"/>
<dbReference type="InterPro" id="IPR047959">
    <property type="entry name" value="Transpos_IS5"/>
</dbReference>
<evidence type="ECO:0000256" key="1">
    <source>
        <dbReference type="ARBA" id="ARBA00003544"/>
    </source>
</evidence>
<dbReference type="Pfam" id="PF01609">
    <property type="entry name" value="DDE_Tnp_1"/>
    <property type="match status" value="1"/>
</dbReference>
<feature type="domain" description="Transposase InsH N-terminal" evidence="7">
    <location>
        <begin position="20"/>
        <end position="114"/>
    </location>
</feature>
<evidence type="ECO:0000256" key="2">
    <source>
        <dbReference type="ARBA" id="ARBA00010075"/>
    </source>
</evidence>
<feature type="domain" description="Transposase IS4-like" evidence="6">
    <location>
        <begin position="181"/>
        <end position="300"/>
    </location>
</feature>
<dbReference type="EMBL" id="PFKX01000003">
    <property type="protein sequence ID" value="PIY58813.1"/>
    <property type="molecule type" value="Genomic_DNA"/>
</dbReference>
<dbReference type="GO" id="GO:0006313">
    <property type="term" value="P:DNA transposition"/>
    <property type="evidence" value="ECO:0007669"/>
    <property type="project" value="InterPro"/>
</dbReference>